<dbReference type="RefSeq" id="WP_264505999.1">
    <property type="nucleotide sequence ID" value="NZ_JAPDFL010000001.1"/>
</dbReference>
<dbReference type="PANTHER" id="PTHR40659:SF1">
    <property type="entry name" value="NICKEL_COBALT EFFLUX SYSTEM RCNA"/>
    <property type="match status" value="1"/>
</dbReference>
<name>A0ABT3GZR4_9RHOB</name>
<evidence type="ECO:0000256" key="1">
    <source>
        <dbReference type="ARBA" id="ARBA00002510"/>
    </source>
</evidence>
<evidence type="ECO:0000256" key="8">
    <source>
        <dbReference type="ARBA" id="ARBA00022989"/>
    </source>
</evidence>
<evidence type="ECO:0000256" key="6">
    <source>
        <dbReference type="ARBA" id="ARBA00022596"/>
    </source>
</evidence>
<reference evidence="14 15" key="1">
    <citation type="submission" date="2022-10" db="EMBL/GenBank/DDBJ databases">
        <title>Pararhodobacter sp. nov., isolated from marine algae.</title>
        <authorList>
            <person name="Choi B.J."/>
            <person name="Kim J.M."/>
            <person name="Lee J.K."/>
            <person name="Choi D.G."/>
            <person name="Jeon C.O."/>
        </authorList>
    </citation>
    <scope>NUCLEOTIDE SEQUENCE [LARGE SCALE GENOMIC DNA]</scope>
    <source>
        <strain evidence="14 15">ZQ420</strain>
    </source>
</reference>
<comment type="similarity">
    <text evidence="13">Belongs to the NiCoT transporter (TC 2.A.52) family.</text>
</comment>
<evidence type="ECO:0000313" key="14">
    <source>
        <dbReference type="EMBL" id="MCW1933050.1"/>
    </source>
</evidence>
<proteinExistence type="inferred from homology"/>
<evidence type="ECO:0000256" key="13">
    <source>
        <dbReference type="RuleBase" id="RU362101"/>
    </source>
</evidence>
<comment type="function">
    <text evidence="1">Efflux system for nickel and cobalt.</text>
</comment>
<dbReference type="InterPro" id="IPR051224">
    <property type="entry name" value="NiCoT_RcnA"/>
</dbReference>
<dbReference type="Pfam" id="PF03824">
    <property type="entry name" value="NicO"/>
    <property type="match status" value="1"/>
</dbReference>
<evidence type="ECO:0000256" key="10">
    <source>
        <dbReference type="ARBA" id="ARBA00023112"/>
    </source>
</evidence>
<feature type="transmembrane region" description="Helical" evidence="13">
    <location>
        <begin position="57"/>
        <end position="75"/>
    </location>
</feature>
<dbReference type="EMBL" id="JAPDFL010000001">
    <property type="protein sequence ID" value="MCW1933050.1"/>
    <property type="molecule type" value="Genomic_DNA"/>
</dbReference>
<gene>
    <name evidence="14" type="ORF">OKW52_12485</name>
</gene>
<keyword evidence="7 13" id="KW-0812">Transmembrane</keyword>
<dbReference type="InterPro" id="IPR011541">
    <property type="entry name" value="Ni/Co_transpt_high_affinity"/>
</dbReference>
<keyword evidence="11 13" id="KW-0472">Membrane</keyword>
<keyword evidence="4 13" id="KW-0813">Transport</keyword>
<sequence length="292" mass="30173">MRRTALIALIVVAVLAVVLVASGAPGWLAGRAIVWQREAQDALAGALRALRAGQPGAVTGFLALCFAHGFLHAVGPGHGKAVMAAYGAASGASLRWLALIAALSSLSQAAVAVLAVYAGVWLLGGARDRVEGLAAVIEPASFAVIGLLGLMLVWRGLRRLRAPVHDHHHHHDAQCGHSHGPDPQAVLAAQSWREAVVLIVGIALRPCTSALFLLILTWRLDLDAMGIIGAFVMGLGTMMVTLFAAVSSALMRRGIVLALPQGRGMGQALSVLELAIGAAVALLAGLALLRML</sequence>
<comment type="subcellular location">
    <subcellularLocation>
        <location evidence="2 13">Cell membrane</location>
        <topology evidence="2 13">Multi-pass membrane protein</topology>
    </subcellularLocation>
</comment>
<feature type="transmembrane region" description="Helical" evidence="13">
    <location>
        <begin position="224"/>
        <end position="250"/>
    </location>
</feature>
<evidence type="ECO:0000256" key="9">
    <source>
        <dbReference type="ARBA" id="ARBA00023065"/>
    </source>
</evidence>
<keyword evidence="6" id="KW-0533">Nickel</keyword>
<evidence type="ECO:0000256" key="3">
    <source>
        <dbReference type="ARBA" id="ARBA00022426"/>
    </source>
</evidence>
<keyword evidence="10" id="KW-0921">Nickel transport</keyword>
<evidence type="ECO:0000313" key="15">
    <source>
        <dbReference type="Proteomes" id="UP001208938"/>
    </source>
</evidence>
<keyword evidence="8 13" id="KW-1133">Transmembrane helix</keyword>
<feature type="transmembrane region" description="Helical" evidence="13">
    <location>
        <begin position="271"/>
        <end position="289"/>
    </location>
</feature>
<feature type="transmembrane region" description="Helical" evidence="13">
    <location>
        <begin position="96"/>
        <end position="120"/>
    </location>
</feature>
<keyword evidence="15" id="KW-1185">Reference proteome</keyword>
<keyword evidence="12" id="KW-0170">Cobalt</keyword>
<organism evidence="14 15">
    <name type="scientific">Pararhodobacter zhoushanensis</name>
    <dbReference type="NCBI Taxonomy" id="2479545"/>
    <lineage>
        <taxon>Bacteria</taxon>
        <taxon>Pseudomonadati</taxon>
        <taxon>Pseudomonadota</taxon>
        <taxon>Alphaproteobacteria</taxon>
        <taxon>Rhodobacterales</taxon>
        <taxon>Paracoccaceae</taxon>
        <taxon>Pararhodobacter</taxon>
    </lineage>
</organism>
<evidence type="ECO:0000256" key="4">
    <source>
        <dbReference type="ARBA" id="ARBA00022448"/>
    </source>
</evidence>
<evidence type="ECO:0000256" key="12">
    <source>
        <dbReference type="ARBA" id="ARBA00023285"/>
    </source>
</evidence>
<feature type="transmembrane region" description="Helical" evidence="13">
    <location>
        <begin position="132"/>
        <end position="154"/>
    </location>
</feature>
<keyword evidence="9" id="KW-0406">Ion transport</keyword>
<protein>
    <recommendedName>
        <fullName evidence="13">Nickel/cobalt efflux system</fullName>
    </recommendedName>
</protein>
<dbReference type="PANTHER" id="PTHR40659">
    <property type="entry name" value="NICKEL/COBALT EFFLUX SYSTEM RCNA"/>
    <property type="match status" value="1"/>
</dbReference>
<dbReference type="Proteomes" id="UP001208938">
    <property type="component" value="Unassembled WGS sequence"/>
</dbReference>
<keyword evidence="3" id="KW-0171">Cobalt transport</keyword>
<evidence type="ECO:0000256" key="5">
    <source>
        <dbReference type="ARBA" id="ARBA00022475"/>
    </source>
</evidence>
<evidence type="ECO:0000256" key="7">
    <source>
        <dbReference type="ARBA" id="ARBA00022692"/>
    </source>
</evidence>
<comment type="caution">
    <text evidence="14">The sequence shown here is derived from an EMBL/GenBank/DDBJ whole genome shotgun (WGS) entry which is preliminary data.</text>
</comment>
<evidence type="ECO:0000256" key="2">
    <source>
        <dbReference type="ARBA" id="ARBA00004651"/>
    </source>
</evidence>
<evidence type="ECO:0000256" key="11">
    <source>
        <dbReference type="ARBA" id="ARBA00023136"/>
    </source>
</evidence>
<feature type="transmembrane region" description="Helical" evidence="13">
    <location>
        <begin position="195"/>
        <end position="218"/>
    </location>
</feature>
<accession>A0ABT3GZR4</accession>
<keyword evidence="5" id="KW-1003">Cell membrane</keyword>